<sequence length="293" mass="33043">MPGNNFLSDNPKESVKRAGDDGVPAVKWTAPELRDNDHTAKSKDGFFDIFKDTGKNEAVNPAKDTTLGDFEKNKRILHEYDGALQEEKDKKKDLSKKVKEVERPWTLKTNLIKEEVTTFVNWQKNIAFSILGLVFVVLLIGGAYSYLVYKEYMAVKEEKALSAEIAGLEEQISQAKKQAVEADVFQKKLKLASELLGKHVYWSEFFKFMEKNTLADTFYTGAFSGNVKSEFSFSVTTNSYQSVDDQLRVFRNDKMVLSAKADSASFSDAKDNVGTSKISYDLELSLSPEVFKK</sequence>
<feature type="coiled-coil region" evidence="1">
    <location>
        <begin position="77"/>
        <end position="104"/>
    </location>
</feature>
<keyword evidence="3" id="KW-0472">Membrane</keyword>
<dbReference type="Proteomes" id="UP000034022">
    <property type="component" value="Unassembled WGS sequence"/>
</dbReference>
<protein>
    <recommendedName>
        <fullName evidence="6">Fimbrial assembly family protein</fullName>
    </recommendedName>
</protein>
<name>A0A0G0MYG9_9BACT</name>
<dbReference type="AlphaFoldDB" id="A0A0G0MYG9"/>
<evidence type="ECO:0000313" key="5">
    <source>
        <dbReference type="Proteomes" id="UP000034022"/>
    </source>
</evidence>
<feature type="region of interest" description="Disordered" evidence="2">
    <location>
        <begin position="1"/>
        <end position="23"/>
    </location>
</feature>
<accession>A0A0G0MYG9</accession>
<proteinExistence type="predicted"/>
<reference evidence="4 5" key="1">
    <citation type="journal article" date="2015" name="Nature">
        <title>rRNA introns, odd ribosomes, and small enigmatic genomes across a large radiation of phyla.</title>
        <authorList>
            <person name="Brown C.T."/>
            <person name="Hug L.A."/>
            <person name="Thomas B.C."/>
            <person name="Sharon I."/>
            <person name="Castelle C.J."/>
            <person name="Singh A."/>
            <person name="Wilkins M.J."/>
            <person name="Williams K.H."/>
            <person name="Banfield J.F."/>
        </authorList>
    </citation>
    <scope>NUCLEOTIDE SEQUENCE [LARGE SCALE GENOMIC DNA]</scope>
</reference>
<organism evidence="4 5">
    <name type="scientific">Candidatus Falkowbacteria bacterium GW2011_GWE1_38_31</name>
    <dbReference type="NCBI Taxonomy" id="1618638"/>
    <lineage>
        <taxon>Bacteria</taxon>
        <taxon>Candidatus Falkowiibacteriota</taxon>
    </lineage>
</organism>
<keyword evidence="1" id="KW-0175">Coiled coil</keyword>
<comment type="caution">
    <text evidence="4">The sequence shown here is derived from an EMBL/GenBank/DDBJ whole genome shotgun (WGS) entry which is preliminary data.</text>
</comment>
<keyword evidence="3" id="KW-0812">Transmembrane</keyword>
<gene>
    <name evidence="4" type="ORF">US91_C0008G0071</name>
</gene>
<feature type="transmembrane region" description="Helical" evidence="3">
    <location>
        <begin position="126"/>
        <end position="149"/>
    </location>
</feature>
<evidence type="ECO:0000313" key="4">
    <source>
        <dbReference type="EMBL" id="KKQ69951.1"/>
    </source>
</evidence>
<evidence type="ECO:0000256" key="2">
    <source>
        <dbReference type="SAM" id="MobiDB-lite"/>
    </source>
</evidence>
<keyword evidence="3" id="KW-1133">Transmembrane helix</keyword>
<evidence type="ECO:0000256" key="3">
    <source>
        <dbReference type="SAM" id="Phobius"/>
    </source>
</evidence>
<dbReference type="EMBL" id="LBUU01000008">
    <property type="protein sequence ID" value="KKQ69951.1"/>
    <property type="molecule type" value="Genomic_DNA"/>
</dbReference>
<evidence type="ECO:0008006" key="6">
    <source>
        <dbReference type="Google" id="ProtNLM"/>
    </source>
</evidence>
<evidence type="ECO:0000256" key="1">
    <source>
        <dbReference type="SAM" id="Coils"/>
    </source>
</evidence>
<feature type="compositionally biased region" description="Basic and acidic residues" evidence="2">
    <location>
        <begin position="10"/>
        <end position="20"/>
    </location>
</feature>